<comment type="caution">
    <text evidence="3">The sequence shown here is derived from an EMBL/GenBank/DDBJ whole genome shotgun (WGS) entry which is preliminary data.</text>
</comment>
<dbReference type="GO" id="GO:0008734">
    <property type="term" value="F:L-aspartate oxidase activity"/>
    <property type="evidence" value="ECO:0007669"/>
    <property type="project" value="InterPro"/>
</dbReference>
<gene>
    <name evidence="3" type="ORF">SDC9_173614</name>
</gene>
<organism evidence="3">
    <name type="scientific">bioreactor metagenome</name>
    <dbReference type="NCBI Taxonomy" id="1076179"/>
    <lineage>
        <taxon>unclassified sequences</taxon>
        <taxon>metagenomes</taxon>
        <taxon>ecological metagenomes</taxon>
    </lineage>
</organism>
<feature type="region of interest" description="Disordered" evidence="1">
    <location>
        <begin position="151"/>
        <end position="170"/>
    </location>
</feature>
<evidence type="ECO:0000256" key="2">
    <source>
        <dbReference type="SAM" id="Phobius"/>
    </source>
</evidence>
<sequence length="213" mass="22967">MRVIVTEETDWIGGQLTSQAVPPDENAWIESFGGTRSYLQLRRKIREFYYRNYPLTAEARAHPYLNPGYGWVSRLCCEPRAGLAALQEMLAPHQSSQRIQILLQHVATAAETDGDAVKAVDGQLILSRTVTNSANKPVHSCTFINTYSSKTTGGGSGSGSGSGSGVGGPKTGDDLTHAPYSIALAISLLAAFLCSGWLVLLRKRKEGRDAGNR</sequence>
<dbReference type="InterPro" id="IPR005288">
    <property type="entry name" value="NadB"/>
</dbReference>
<evidence type="ECO:0000256" key="1">
    <source>
        <dbReference type="SAM" id="MobiDB-lite"/>
    </source>
</evidence>
<protein>
    <submittedName>
        <fullName evidence="3">Uncharacterized protein</fullName>
    </submittedName>
</protein>
<dbReference type="EMBL" id="VSSQ01075641">
    <property type="protein sequence ID" value="MPN26190.1"/>
    <property type="molecule type" value="Genomic_DNA"/>
</dbReference>
<dbReference type="GO" id="GO:0009435">
    <property type="term" value="P:NAD+ biosynthetic process"/>
    <property type="evidence" value="ECO:0007669"/>
    <property type="project" value="InterPro"/>
</dbReference>
<accession>A0A645GJ63</accession>
<keyword evidence="2" id="KW-1133">Transmembrane helix</keyword>
<dbReference type="Pfam" id="PF12831">
    <property type="entry name" value="FAD_oxidored"/>
    <property type="match status" value="1"/>
</dbReference>
<keyword evidence="2" id="KW-0812">Transmembrane</keyword>
<name>A0A645GJ63_9ZZZZ</name>
<proteinExistence type="predicted"/>
<dbReference type="PANTHER" id="PTHR42716">
    <property type="entry name" value="L-ASPARTATE OXIDASE"/>
    <property type="match status" value="1"/>
</dbReference>
<keyword evidence="2" id="KW-0472">Membrane</keyword>
<reference evidence="3" key="1">
    <citation type="submission" date="2019-08" db="EMBL/GenBank/DDBJ databases">
        <authorList>
            <person name="Kucharzyk K."/>
            <person name="Murdoch R.W."/>
            <person name="Higgins S."/>
            <person name="Loffler F."/>
        </authorList>
    </citation>
    <scope>NUCLEOTIDE SEQUENCE</scope>
</reference>
<dbReference type="AlphaFoldDB" id="A0A645GJ63"/>
<feature type="transmembrane region" description="Helical" evidence="2">
    <location>
        <begin position="180"/>
        <end position="200"/>
    </location>
</feature>
<evidence type="ECO:0000313" key="3">
    <source>
        <dbReference type="EMBL" id="MPN26190.1"/>
    </source>
</evidence>
<feature type="compositionally biased region" description="Gly residues" evidence="1">
    <location>
        <begin position="152"/>
        <end position="170"/>
    </location>
</feature>
<dbReference type="PANTHER" id="PTHR42716:SF1">
    <property type="entry name" value="SLL0471 PROTEIN"/>
    <property type="match status" value="1"/>
</dbReference>